<evidence type="ECO:0000313" key="3">
    <source>
        <dbReference type="Proteomes" id="UP001500729"/>
    </source>
</evidence>
<sequence length="184" mass="18832">MTIQLTPAKGALRVLRGAGLAITSASLSVAAHMTSGGSLPDPGTTALITALLSGAGVALAGRRRGLPSIVGALAVAQLALHVFLQLAGSHQGTPGHLVAPFDPVGMSAGHALAALLTAVLLARAERALFVIARLLGLFLPPSQPRLLTVTKPGVIRAPARPVRIPSHQAHLRRHPLRGPPAHSW</sequence>
<evidence type="ECO:0000313" key="2">
    <source>
        <dbReference type="EMBL" id="GAA0557769.1"/>
    </source>
</evidence>
<feature type="transmembrane region" description="Helical" evidence="1">
    <location>
        <begin position="12"/>
        <end position="31"/>
    </location>
</feature>
<proteinExistence type="predicted"/>
<evidence type="ECO:0008006" key="4">
    <source>
        <dbReference type="Google" id="ProtNLM"/>
    </source>
</evidence>
<accession>A0ABN1E2K8</accession>
<dbReference type="EMBL" id="BAAAGS010000075">
    <property type="protein sequence ID" value="GAA0557769.1"/>
    <property type="molecule type" value="Genomic_DNA"/>
</dbReference>
<keyword evidence="3" id="KW-1185">Reference proteome</keyword>
<feature type="transmembrane region" description="Helical" evidence="1">
    <location>
        <begin position="43"/>
        <end position="61"/>
    </location>
</feature>
<dbReference type="Proteomes" id="UP001500729">
    <property type="component" value="Unassembled WGS sequence"/>
</dbReference>
<name>A0ABN1E2K8_SACER</name>
<keyword evidence="1" id="KW-0472">Membrane</keyword>
<protein>
    <recommendedName>
        <fullName evidence="4">Integral membrane protein</fullName>
    </recommendedName>
</protein>
<keyword evidence="1" id="KW-0812">Transmembrane</keyword>
<organism evidence="2 3">
    <name type="scientific">Saccharopolyspora erythraea</name>
    <name type="common">Streptomyces erythraeus</name>
    <dbReference type="NCBI Taxonomy" id="1836"/>
    <lineage>
        <taxon>Bacteria</taxon>
        <taxon>Bacillati</taxon>
        <taxon>Actinomycetota</taxon>
        <taxon>Actinomycetes</taxon>
        <taxon>Pseudonocardiales</taxon>
        <taxon>Pseudonocardiaceae</taxon>
        <taxon>Saccharopolyspora</taxon>
    </lineage>
</organism>
<keyword evidence="1" id="KW-1133">Transmembrane helix</keyword>
<gene>
    <name evidence="2" type="ORF">GCM10009533_64120</name>
</gene>
<evidence type="ECO:0000256" key="1">
    <source>
        <dbReference type="SAM" id="Phobius"/>
    </source>
</evidence>
<feature type="transmembrane region" description="Helical" evidence="1">
    <location>
        <begin position="107"/>
        <end position="124"/>
    </location>
</feature>
<dbReference type="RefSeq" id="WP_011872933.1">
    <property type="nucleotide sequence ID" value="NZ_BAAAGS010000075.1"/>
</dbReference>
<feature type="transmembrane region" description="Helical" evidence="1">
    <location>
        <begin position="68"/>
        <end position="87"/>
    </location>
</feature>
<reference evidence="2 3" key="1">
    <citation type="journal article" date="2019" name="Int. J. Syst. Evol. Microbiol.">
        <title>The Global Catalogue of Microorganisms (GCM) 10K type strain sequencing project: providing services to taxonomists for standard genome sequencing and annotation.</title>
        <authorList>
            <consortium name="The Broad Institute Genomics Platform"/>
            <consortium name="The Broad Institute Genome Sequencing Center for Infectious Disease"/>
            <person name="Wu L."/>
            <person name="Ma J."/>
        </authorList>
    </citation>
    <scope>NUCLEOTIDE SEQUENCE [LARGE SCALE GENOMIC DNA]</scope>
    <source>
        <strain evidence="2 3">JCM 10303</strain>
    </source>
</reference>
<comment type="caution">
    <text evidence="2">The sequence shown here is derived from an EMBL/GenBank/DDBJ whole genome shotgun (WGS) entry which is preliminary data.</text>
</comment>